<dbReference type="Proteomes" id="UP000326852">
    <property type="component" value="Unassembled WGS sequence"/>
</dbReference>
<dbReference type="RefSeq" id="WP_152271061.1">
    <property type="nucleotide sequence ID" value="NZ_VTFX01000001.1"/>
</dbReference>
<proteinExistence type="predicted"/>
<organism evidence="2 3">
    <name type="scientific">Arthrobacter yangruifuii</name>
    <dbReference type="NCBI Taxonomy" id="2606616"/>
    <lineage>
        <taxon>Bacteria</taxon>
        <taxon>Bacillati</taxon>
        <taxon>Actinomycetota</taxon>
        <taxon>Actinomycetes</taxon>
        <taxon>Micrococcales</taxon>
        <taxon>Micrococcaceae</taxon>
        <taxon>Arthrobacter</taxon>
    </lineage>
</organism>
<protein>
    <submittedName>
        <fullName evidence="2">CarD family transcriptional regulator</fullName>
    </submittedName>
</protein>
<keyword evidence="3" id="KW-1185">Reference proteome</keyword>
<accession>A0A5N6MRI2</accession>
<reference evidence="2 3" key="1">
    <citation type="submission" date="2019-08" db="EMBL/GenBank/DDBJ databases">
        <title>Arthrobacter sp. nov., isolated from plateau pika and Tibetan wild ass.</title>
        <authorList>
            <person name="Ge Y."/>
        </authorList>
    </citation>
    <scope>NUCLEOTIDE SEQUENCE [LARGE SCALE GENOMIC DNA]</scope>
    <source>
        <strain evidence="2 3">785</strain>
    </source>
</reference>
<dbReference type="SUPFAM" id="SSF141259">
    <property type="entry name" value="CarD-like"/>
    <property type="match status" value="1"/>
</dbReference>
<feature type="domain" description="CarD-like/TRCF RNAP-interacting" evidence="1">
    <location>
        <begin position="2"/>
        <end position="112"/>
    </location>
</feature>
<gene>
    <name evidence="2" type="ORF">GD627_01505</name>
</gene>
<comment type="caution">
    <text evidence="2">The sequence shown here is derived from an EMBL/GenBank/DDBJ whole genome shotgun (WGS) entry which is preliminary data.</text>
</comment>
<dbReference type="EMBL" id="VTFX01000001">
    <property type="protein sequence ID" value="KAD4059795.1"/>
    <property type="molecule type" value="Genomic_DNA"/>
</dbReference>
<dbReference type="InterPro" id="IPR036101">
    <property type="entry name" value="CarD-like/TRCF_RID_sf"/>
</dbReference>
<dbReference type="InterPro" id="IPR052531">
    <property type="entry name" value="CarD-like_regulator"/>
</dbReference>
<dbReference type="Pfam" id="PF21095">
    <property type="entry name" value="CarD_C"/>
    <property type="match status" value="1"/>
</dbReference>
<evidence type="ECO:0000313" key="3">
    <source>
        <dbReference type="Proteomes" id="UP000326852"/>
    </source>
</evidence>
<dbReference type="PANTHER" id="PTHR38447:SF1">
    <property type="entry name" value="RNA POLYMERASE-BINDING TRANSCRIPTION FACTOR CARD"/>
    <property type="match status" value="1"/>
</dbReference>
<evidence type="ECO:0000259" key="1">
    <source>
        <dbReference type="SMART" id="SM01058"/>
    </source>
</evidence>
<dbReference type="Gene3D" id="2.40.10.170">
    <property type="match status" value="1"/>
</dbReference>
<dbReference type="AlphaFoldDB" id="A0A5N6MRI2"/>
<dbReference type="Gene3D" id="1.20.58.1290">
    <property type="entry name" value="CarD-like, C-terminal domain"/>
    <property type="match status" value="1"/>
</dbReference>
<name>A0A5N6MRI2_9MICC</name>
<sequence length="170" mass="18579">MNFTVGQTLVYPHHGAVTVTDISPMTVKGVERETLTFRVHATELTIKLPAGNAEDVGVRAVINEDGVQAVFTVLRGPAGMEPDNWSRRFKANEGKMSTGELHLIAEVVRDLWCRERTHPLSTGEKRMLLKARQLLVSELALARSSSLEEAGDLLDSVLMETAGEPELASS</sequence>
<dbReference type="InterPro" id="IPR042215">
    <property type="entry name" value="CarD-like_C"/>
</dbReference>
<evidence type="ECO:0000313" key="2">
    <source>
        <dbReference type="EMBL" id="KAD4059795.1"/>
    </source>
</evidence>
<dbReference type="InterPro" id="IPR003711">
    <property type="entry name" value="CarD-like/TRCF_RID"/>
</dbReference>
<dbReference type="Pfam" id="PF02559">
    <property type="entry name" value="CarD_TRCF_RID"/>
    <property type="match status" value="1"/>
</dbReference>
<dbReference type="PANTHER" id="PTHR38447">
    <property type="entry name" value="TRANSCRIPTION FACTOR YDEB-RELATED"/>
    <property type="match status" value="1"/>
</dbReference>
<dbReference type="SMART" id="SM01058">
    <property type="entry name" value="CarD_TRCF"/>
    <property type="match status" value="1"/>
</dbReference>
<dbReference type="GO" id="GO:0009303">
    <property type="term" value="P:rRNA transcription"/>
    <property type="evidence" value="ECO:0007669"/>
    <property type="project" value="TreeGrafter"/>
</dbReference>
<dbReference type="InterPro" id="IPR048792">
    <property type="entry name" value="CarD_C"/>
</dbReference>